<protein>
    <submittedName>
        <fullName evidence="1">Uncharacterized protein</fullName>
    </submittedName>
</protein>
<evidence type="ECO:0000313" key="2">
    <source>
        <dbReference type="Proteomes" id="UP000552864"/>
    </source>
</evidence>
<reference evidence="1 2" key="1">
    <citation type="submission" date="2020-04" db="EMBL/GenBank/DDBJ databases">
        <authorList>
            <person name="Yin C."/>
        </authorList>
    </citation>
    <scope>NUCLEOTIDE SEQUENCE [LARGE SCALE GENOMIC DNA]</scope>
    <source>
        <strain evidence="1 2">Ak56</strain>
    </source>
</reference>
<accession>A0A847SW49</accession>
<dbReference type="Proteomes" id="UP000552864">
    <property type="component" value="Unassembled WGS sequence"/>
</dbReference>
<comment type="caution">
    <text evidence="1">The sequence shown here is derived from an EMBL/GenBank/DDBJ whole genome shotgun (WGS) entry which is preliminary data.</text>
</comment>
<dbReference type="EMBL" id="JABAHZ010000014">
    <property type="protein sequence ID" value="NLR82898.1"/>
    <property type="molecule type" value="Genomic_DNA"/>
</dbReference>
<sequence>MKPPKTNILLAMHTELARSVVNFRKRVCEECKWSTPTFYRKMRIKDVVDHLGNIKVPALSNAEREKINSLFDLEIQELSDWNDRKVKRRPPQGLNNQG</sequence>
<keyword evidence="2" id="KW-1185">Reference proteome</keyword>
<dbReference type="RefSeq" id="WP_168742944.1">
    <property type="nucleotide sequence ID" value="NZ_JABAHZ010000014.1"/>
</dbReference>
<dbReference type="AlphaFoldDB" id="A0A847SW49"/>
<proteinExistence type="predicted"/>
<name>A0A847SW49_9BACT</name>
<gene>
    <name evidence="1" type="ORF">HGH91_30060</name>
</gene>
<organism evidence="1 2">
    <name type="scientific">Chitinophaga eiseniae</name>
    <dbReference type="NCBI Taxonomy" id="634771"/>
    <lineage>
        <taxon>Bacteria</taxon>
        <taxon>Pseudomonadati</taxon>
        <taxon>Bacteroidota</taxon>
        <taxon>Chitinophagia</taxon>
        <taxon>Chitinophagales</taxon>
        <taxon>Chitinophagaceae</taxon>
        <taxon>Chitinophaga</taxon>
    </lineage>
</organism>
<evidence type="ECO:0000313" key="1">
    <source>
        <dbReference type="EMBL" id="NLR82898.1"/>
    </source>
</evidence>